<evidence type="ECO:0000313" key="7">
    <source>
        <dbReference type="EMBL" id="KAK1395068.1"/>
    </source>
</evidence>
<keyword evidence="6" id="KW-1133">Transmembrane helix</keyword>
<dbReference type="Proteomes" id="UP001237642">
    <property type="component" value="Unassembled WGS sequence"/>
</dbReference>
<proteinExistence type="predicted"/>
<accession>A0AAD8J1W7</accession>
<dbReference type="GO" id="GO:0005506">
    <property type="term" value="F:iron ion binding"/>
    <property type="evidence" value="ECO:0007669"/>
    <property type="project" value="InterPro"/>
</dbReference>
<dbReference type="GO" id="GO:0046246">
    <property type="term" value="P:terpene biosynthetic process"/>
    <property type="evidence" value="ECO:0007669"/>
    <property type="project" value="TreeGrafter"/>
</dbReference>
<sequence length="197" mass="22286">MAVVELNDRFGDLTMNIIVRMLAGKRYFGKGGNQDKDSSRFQKAIEDFMHLVGLFMVSDAVPLLGWIDLLRGYKGKMKKTAKELEHVLGSWVKEHRHRRETSSITESEQDFIHIMLSLMNDSQSAEITDTAIKGTCLPSLPPLHRPLTWPAEAILALLLAESLTIELFVFKFLSSDRVSGFNCVLFISEELIFAQLL</sequence>
<dbReference type="GO" id="GO:0004497">
    <property type="term" value="F:monooxygenase activity"/>
    <property type="evidence" value="ECO:0007669"/>
    <property type="project" value="UniProtKB-KW"/>
</dbReference>
<name>A0AAD8J1W7_9APIA</name>
<reference evidence="7" key="1">
    <citation type="submission" date="2023-02" db="EMBL/GenBank/DDBJ databases">
        <title>Genome of toxic invasive species Heracleum sosnowskyi carries increased number of genes despite the absence of recent whole-genome duplications.</title>
        <authorList>
            <person name="Schelkunov M."/>
            <person name="Shtratnikova V."/>
            <person name="Makarenko M."/>
            <person name="Klepikova A."/>
            <person name="Omelchenko D."/>
            <person name="Novikova G."/>
            <person name="Obukhova E."/>
            <person name="Bogdanov V."/>
            <person name="Penin A."/>
            <person name="Logacheva M."/>
        </authorList>
    </citation>
    <scope>NUCLEOTIDE SEQUENCE</scope>
    <source>
        <strain evidence="7">Hsosn_3</strain>
        <tissue evidence="7">Leaf</tissue>
    </source>
</reference>
<reference evidence="7" key="2">
    <citation type="submission" date="2023-05" db="EMBL/GenBank/DDBJ databases">
        <authorList>
            <person name="Schelkunov M.I."/>
        </authorList>
    </citation>
    <scope>NUCLEOTIDE SEQUENCE</scope>
    <source>
        <strain evidence="7">Hsosn_3</strain>
        <tissue evidence="7">Leaf</tissue>
    </source>
</reference>
<dbReference type="InterPro" id="IPR050651">
    <property type="entry name" value="Plant_Cytochrome_P450_Monoox"/>
</dbReference>
<dbReference type="AlphaFoldDB" id="A0AAD8J1W7"/>
<dbReference type="Pfam" id="PF00067">
    <property type="entry name" value="p450"/>
    <property type="match status" value="1"/>
</dbReference>
<evidence type="ECO:0000256" key="6">
    <source>
        <dbReference type="SAM" id="Phobius"/>
    </source>
</evidence>
<keyword evidence="2" id="KW-0479">Metal-binding</keyword>
<evidence type="ECO:0000256" key="2">
    <source>
        <dbReference type="ARBA" id="ARBA00022723"/>
    </source>
</evidence>
<dbReference type="EMBL" id="JAUIZM010000003">
    <property type="protein sequence ID" value="KAK1395068.1"/>
    <property type="molecule type" value="Genomic_DNA"/>
</dbReference>
<comment type="caution">
    <text evidence="7">The sequence shown here is derived from an EMBL/GenBank/DDBJ whole genome shotgun (WGS) entry which is preliminary data.</text>
</comment>
<gene>
    <name evidence="7" type="ORF">POM88_014124</name>
</gene>
<dbReference type="PANTHER" id="PTHR47947">
    <property type="entry name" value="CYTOCHROME P450 82C3-RELATED"/>
    <property type="match status" value="1"/>
</dbReference>
<keyword evidence="1" id="KW-0349">Heme</keyword>
<keyword evidence="4" id="KW-0408">Iron</keyword>
<dbReference type="SUPFAM" id="SSF48264">
    <property type="entry name" value="Cytochrome P450"/>
    <property type="match status" value="1"/>
</dbReference>
<evidence type="ECO:0000256" key="1">
    <source>
        <dbReference type="ARBA" id="ARBA00022617"/>
    </source>
</evidence>
<dbReference type="InterPro" id="IPR001128">
    <property type="entry name" value="Cyt_P450"/>
</dbReference>
<keyword evidence="6 7" id="KW-0812">Transmembrane</keyword>
<dbReference type="Gene3D" id="1.10.630.10">
    <property type="entry name" value="Cytochrome P450"/>
    <property type="match status" value="1"/>
</dbReference>
<keyword evidence="5" id="KW-0503">Monooxygenase</keyword>
<evidence type="ECO:0000313" key="8">
    <source>
        <dbReference type="Proteomes" id="UP001237642"/>
    </source>
</evidence>
<dbReference type="InterPro" id="IPR036396">
    <property type="entry name" value="Cyt_P450_sf"/>
</dbReference>
<evidence type="ECO:0000256" key="5">
    <source>
        <dbReference type="ARBA" id="ARBA00023033"/>
    </source>
</evidence>
<evidence type="ECO:0000256" key="4">
    <source>
        <dbReference type="ARBA" id="ARBA00023004"/>
    </source>
</evidence>
<keyword evidence="6" id="KW-0472">Membrane</keyword>
<dbReference type="PANTHER" id="PTHR47947:SF8">
    <property type="entry name" value="CYTOCHROME P450 82C4-LIKE"/>
    <property type="match status" value="1"/>
</dbReference>
<keyword evidence="3" id="KW-0560">Oxidoreductase</keyword>
<protein>
    <submittedName>
        <fullName evidence="7">Transmembrane epididymal protein 1-like</fullName>
    </submittedName>
</protein>
<keyword evidence="8" id="KW-1185">Reference proteome</keyword>
<feature type="transmembrane region" description="Helical" evidence="6">
    <location>
        <begin position="48"/>
        <end position="69"/>
    </location>
</feature>
<dbReference type="GO" id="GO:0020037">
    <property type="term" value="F:heme binding"/>
    <property type="evidence" value="ECO:0007669"/>
    <property type="project" value="InterPro"/>
</dbReference>
<evidence type="ECO:0000256" key="3">
    <source>
        <dbReference type="ARBA" id="ARBA00023002"/>
    </source>
</evidence>
<dbReference type="GO" id="GO:0016705">
    <property type="term" value="F:oxidoreductase activity, acting on paired donors, with incorporation or reduction of molecular oxygen"/>
    <property type="evidence" value="ECO:0007669"/>
    <property type="project" value="InterPro"/>
</dbReference>
<organism evidence="7 8">
    <name type="scientific">Heracleum sosnowskyi</name>
    <dbReference type="NCBI Taxonomy" id="360622"/>
    <lineage>
        <taxon>Eukaryota</taxon>
        <taxon>Viridiplantae</taxon>
        <taxon>Streptophyta</taxon>
        <taxon>Embryophyta</taxon>
        <taxon>Tracheophyta</taxon>
        <taxon>Spermatophyta</taxon>
        <taxon>Magnoliopsida</taxon>
        <taxon>eudicotyledons</taxon>
        <taxon>Gunneridae</taxon>
        <taxon>Pentapetalae</taxon>
        <taxon>asterids</taxon>
        <taxon>campanulids</taxon>
        <taxon>Apiales</taxon>
        <taxon>Apiaceae</taxon>
        <taxon>Apioideae</taxon>
        <taxon>apioid superclade</taxon>
        <taxon>Tordylieae</taxon>
        <taxon>Tordyliinae</taxon>
        <taxon>Heracleum</taxon>
    </lineage>
</organism>